<proteinExistence type="predicted"/>
<dbReference type="AlphaFoldDB" id="A0A8J8M9A6"/>
<organism evidence="2 3">
    <name type="scientific">Vallitalea guaymasensis</name>
    <dbReference type="NCBI Taxonomy" id="1185412"/>
    <lineage>
        <taxon>Bacteria</taxon>
        <taxon>Bacillati</taxon>
        <taxon>Bacillota</taxon>
        <taxon>Clostridia</taxon>
        <taxon>Lachnospirales</taxon>
        <taxon>Vallitaleaceae</taxon>
        <taxon>Vallitalea</taxon>
    </lineage>
</organism>
<accession>A0A8J8M9A6</accession>
<dbReference type="RefSeq" id="WP_212692910.1">
    <property type="nucleotide sequence ID" value="NZ_CP058561.1"/>
</dbReference>
<keyword evidence="1" id="KW-0862">Zinc</keyword>
<dbReference type="PRINTS" id="PR01950">
    <property type="entry name" value="LANCSUPER"/>
</dbReference>
<gene>
    <name evidence="2" type="ORF">HYG85_07145</name>
</gene>
<evidence type="ECO:0000313" key="2">
    <source>
        <dbReference type="EMBL" id="QUH28698.1"/>
    </source>
</evidence>
<dbReference type="GO" id="GO:0031179">
    <property type="term" value="P:peptide modification"/>
    <property type="evidence" value="ECO:0007669"/>
    <property type="project" value="InterPro"/>
</dbReference>
<keyword evidence="1" id="KW-0479">Metal-binding</keyword>
<name>A0A8J8M9A6_9FIRM</name>
<dbReference type="KEGG" id="vgu:HYG85_07145"/>
<dbReference type="PRINTS" id="PR01955">
    <property type="entry name" value="LANCFRANKIA"/>
</dbReference>
<feature type="binding site" evidence="1">
    <location>
        <position position="308"/>
    </location>
    <ligand>
        <name>Zn(2+)</name>
        <dbReference type="ChEBI" id="CHEBI:29105"/>
    </ligand>
</feature>
<dbReference type="Pfam" id="PF05147">
    <property type="entry name" value="LANC_like"/>
    <property type="match status" value="1"/>
</dbReference>
<dbReference type="InterPro" id="IPR007822">
    <property type="entry name" value="LANC-like"/>
</dbReference>
<evidence type="ECO:0000256" key="1">
    <source>
        <dbReference type="PIRSR" id="PIRSR607822-1"/>
    </source>
</evidence>
<keyword evidence="3" id="KW-1185">Reference proteome</keyword>
<dbReference type="EMBL" id="CP058561">
    <property type="protein sequence ID" value="QUH28698.1"/>
    <property type="molecule type" value="Genomic_DNA"/>
</dbReference>
<feature type="binding site" evidence="1">
    <location>
        <position position="357"/>
    </location>
    <ligand>
        <name>Zn(2+)</name>
        <dbReference type="ChEBI" id="CHEBI:29105"/>
    </ligand>
</feature>
<dbReference type="InterPro" id="IPR033889">
    <property type="entry name" value="LanC"/>
</dbReference>
<protein>
    <submittedName>
        <fullName evidence="2">Lanthionine synthetase C family protein</fullName>
    </submittedName>
</protein>
<feature type="binding site" evidence="1">
    <location>
        <position position="358"/>
    </location>
    <ligand>
        <name>Zn(2+)</name>
        <dbReference type="ChEBI" id="CHEBI:29105"/>
    </ligand>
</feature>
<reference evidence="2 3" key="1">
    <citation type="submission" date="2020-07" db="EMBL/GenBank/DDBJ databases">
        <title>Vallitalea guaymasensis genome.</title>
        <authorList>
            <person name="Postec A."/>
        </authorList>
    </citation>
    <scope>NUCLEOTIDE SEQUENCE [LARGE SCALE GENOMIC DNA]</scope>
    <source>
        <strain evidence="2 3">Ra1766G1</strain>
    </source>
</reference>
<evidence type="ECO:0000313" key="3">
    <source>
        <dbReference type="Proteomes" id="UP000677305"/>
    </source>
</evidence>
<sequence>MKWSQVTDEEIRNKIQRIVDDGAHRLVNPEQIQKDMLELINIRKESGKDYIPWSPIDLARGYSGFCVMFGALDRAYPQGGWDSIGHPYLQKIQRVIMKEGIREFSLWTGIGGVIIAARALSRDGTRYETFIKELNSFFIKSFPSMMQYMESRLKQGISLKEFDVIQGLSGIGRYVLCFIEEKEMRLAMEQILEYLVKLCADKEHKGLVVPGWYVSSDRCTGYDSKEYPNGHFNCGMSHGIPGVLALMSIALMKGVEVSGQREAIHKIANWIIKWKENDEYGPLWPARISWEENKKGKSRNVVPREAWCYGGPGIARALWLSGIAVNNEEWKSVALETFRGTAMRPKSKWNIESDTFCHGRAGLLQMVQRMYSESGDKIIGELRDKLLEQVLNLWNPEELYGYQEKESSDKQDIAGLLDGAAGVFTVLIGLIQEQDTDWDLIFLIR</sequence>
<dbReference type="Proteomes" id="UP000677305">
    <property type="component" value="Chromosome"/>
</dbReference>
<dbReference type="SMART" id="SM01260">
    <property type="entry name" value="LANC_like"/>
    <property type="match status" value="1"/>
</dbReference>
<dbReference type="Gene3D" id="1.50.10.20">
    <property type="match status" value="1"/>
</dbReference>
<dbReference type="GO" id="GO:0046872">
    <property type="term" value="F:metal ion binding"/>
    <property type="evidence" value="ECO:0007669"/>
    <property type="project" value="UniProtKB-KW"/>
</dbReference>
<dbReference type="SUPFAM" id="SSF158745">
    <property type="entry name" value="LanC-like"/>
    <property type="match status" value="1"/>
</dbReference>
<dbReference type="CDD" id="cd04793">
    <property type="entry name" value="LanC"/>
    <property type="match status" value="1"/>
</dbReference>